<proteinExistence type="predicted"/>
<name>A0A6P8H4D2_ACTTE</name>
<dbReference type="GeneID" id="116287854"/>
<accession>A0A6P8H4D2</accession>
<gene>
    <name evidence="3" type="primary">LOC116287854</name>
</gene>
<dbReference type="RefSeq" id="XP_031550408.1">
    <property type="nucleotide sequence ID" value="XM_031694548.1"/>
</dbReference>
<keyword evidence="1" id="KW-0732">Signal</keyword>
<evidence type="ECO:0000256" key="1">
    <source>
        <dbReference type="SAM" id="SignalP"/>
    </source>
</evidence>
<dbReference type="OrthoDB" id="10369069at2759"/>
<feature type="signal peptide" evidence="1">
    <location>
        <begin position="1"/>
        <end position="23"/>
    </location>
</feature>
<dbReference type="Proteomes" id="UP000515163">
    <property type="component" value="Unplaced"/>
</dbReference>
<sequence>MTWQRSFLFRMIVFLTFFHPDCFNNSKFEDPGPAQKENVKCITNQIEDDLMIQSLTDFSEPDKRQKNPVIERRVPEGTDFMYECRNLKKEAILKWGLYKRGVSSPSRLFSRVEVAKAKSFCSVYWASEFKASRYSGRIHVEYNTTSQCVIWILSSVTREDENIFVAAVRDNFAQGQGFRECTPVSLNVFKANTPVPTTPALQTTPVTTQKPGESVFNQFLITFSVTFKYLIFRI</sequence>
<evidence type="ECO:0000313" key="2">
    <source>
        <dbReference type="Proteomes" id="UP000515163"/>
    </source>
</evidence>
<reference evidence="3" key="1">
    <citation type="submission" date="2025-08" db="UniProtKB">
        <authorList>
            <consortium name="RefSeq"/>
        </authorList>
    </citation>
    <scope>IDENTIFICATION</scope>
    <source>
        <tissue evidence="3">Tentacle</tissue>
    </source>
</reference>
<keyword evidence="2" id="KW-1185">Reference proteome</keyword>
<dbReference type="InParanoid" id="A0A6P8H4D2"/>
<evidence type="ECO:0000313" key="3">
    <source>
        <dbReference type="RefSeq" id="XP_031550408.1"/>
    </source>
</evidence>
<dbReference type="AlphaFoldDB" id="A0A6P8H4D2"/>
<protein>
    <submittedName>
        <fullName evidence="3">Uncharacterized protein LOC116287854</fullName>
    </submittedName>
</protein>
<dbReference type="KEGG" id="aten:116287854"/>
<organism evidence="2 3">
    <name type="scientific">Actinia tenebrosa</name>
    <name type="common">Australian red waratah sea anemone</name>
    <dbReference type="NCBI Taxonomy" id="6105"/>
    <lineage>
        <taxon>Eukaryota</taxon>
        <taxon>Metazoa</taxon>
        <taxon>Cnidaria</taxon>
        <taxon>Anthozoa</taxon>
        <taxon>Hexacorallia</taxon>
        <taxon>Actiniaria</taxon>
        <taxon>Actiniidae</taxon>
        <taxon>Actinia</taxon>
    </lineage>
</organism>
<feature type="chain" id="PRO_5027962799" evidence="1">
    <location>
        <begin position="24"/>
        <end position="234"/>
    </location>
</feature>